<keyword evidence="2" id="KW-0479">Metal-binding</keyword>
<dbReference type="EC" id="2.5.1.-" evidence="2"/>
<dbReference type="InterPro" id="IPR018520">
    <property type="entry name" value="UPP_synth-like_CS"/>
</dbReference>
<dbReference type="OrthoDB" id="4191603at2"/>
<dbReference type="GO" id="GO:0000287">
    <property type="term" value="F:magnesium ion binding"/>
    <property type="evidence" value="ECO:0007669"/>
    <property type="project" value="UniProtKB-UniRule"/>
</dbReference>
<feature type="binding site" evidence="2">
    <location>
        <position position="218"/>
    </location>
    <ligand>
        <name>Mg(2+)</name>
        <dbReference type="ChEBI" id="CHEBI:18420"/>
    </ligand>
</feature>
<dbReference type="Gene3D" id="3.40.1180.10">
    <property type="entry name" value="Decaprenyl diphosphate synthase-like"/>
    <property type="match status" value="1"/>
</dbReference>
<evidence type="ECO:0000313" key="3">
    <source>
        <dbReference type="EMBL" id="AOG60635.1"/>
    </source>
</evidence>
<comment type="cofactor">
    <cofactor evidence="2">
        <name>Mg(2+)</name>
        <dbReference type="ChEBI" id="CHEBI:18420"/>
    </cofactor>
    <text evidence="2">Binds 2 magnesium ions per subunit.</text>
</comment>
<evidence type="ECO:0000256" key="2">
    <source>
        <dbReference type="HAMAP-Rule" id="MF_01139"/>
    </source>
</evidence>
<sequence length="253" mass="30106">MTLEIYKSLKINKERVSFLKPLNHVAIILDGNGRWAKQKSKPRTFGHKKGFEKIFDTVIFAKEQGIKYITLFCFSTENWNRPKLEVGFLMDYCATIFNEKNKKKYKDNNIKFIWIGRRSTVPEKVKDALENLEKFTFDNDGIQLNIAFDYGSYEELEKVFQKLFKDLEENKLKVNDINFDLIYKNLYTKTVPPVDLLIRTGGEQRLSNFLLLQSAYAELYFTKTYWPDFQQKDFLEAIESYKNRDRRFGRIED</sequence>
<dbReference type="AlphaFoldDB" id="A0A1B3SL29"/>
<dbReference type="Proteomes" id="UP000094378">
    <property type="component" value="Chromosome"/>
</dbReference>
<dbReference type="InterPro" id="IPR036424">
    <property type="entry name" value="UPP_synth-like_sf"/>
</dbReference>
<gene>
    <name evidence="3" type="primary">uppS</name>
    <name evidence="3" type="ORF">SHELI_v1c06840</name>
</gene>
<dbReference type="PANTHER" id="PTHR10291:SF0">
    <property type="entry name" value="DEHYDRODOLICHYL DIPHOSPHATE SYNTHASE 2"/>
    <property type="match status" value="1"/>
</dbReference>
<name>A0A1B3SL29_9MOLU</name>
<dbReference type="EMBL" id="CP017015">
    <property type="protein sequence ID" value="AOG60635.1"/>
    <property type="molecule type" value="Genomic_DNA"/>
</dbReference>
<proteinExistence type="inferred from homology"/>
<dbReference type="InterPro" id="IPR001441">
    <property type="entry name" value="UPP_synth-like"/>
</dbReference>
<dbReference type="GO" id="GO:0016094">
    <property type="term" value="P:polyprenol biosynthetic process"/>
    <property type="evidence" value="ECO:0007669"/>
    <property type="project" value="TreeGrafter"/>
</dbReference>
<dbReference type="CDD" id="cd00475">
    <property type="entry name" value="Cis_IPPS"/>
    <property type="match status" value="1"/>
</dbReference>
<feature type="binding site" evidence="2">
    <location>
        <position position="30"/>
    </location>
    <ligand>
        <name>Mg(2+)</name>
        <dbReference type="ChEBI" id="CHEBI:18420"/>
    </ligand>
</feature>
<keyword evidence="2" id="KW-0460">Magnesium</keyword>
<organism evidence="3 4">
    <name type="scientific">Spiroplasma helicoides</name>
    <dbReference type="NCBI Taxonomy" id="216938"/>
    <lineage>
        <taxon>Bacteria</taxon>
        <taxon>Bacillati</taxon>
        <taxon>Mycoplasmatota</taxon>
        <taxon>Mollicutes</taxon>
        <taxon>Entomoplasmatales</taxon>
        <taxon>Spiroplasmataceae</taxon>
        <taxon>Spiroplasma</taxon>
    </lineage>
</organism>
<reference evidence="3 4" key="1">
    <citation type="submission" date="2016-08" db="EMBL/GenBank/DDBJ databases">
        <title>Complete genome sequence of Spiroplasma helicoides TABS-2 (DSM 22551).</title>
        <authorList>
            <person name="Shen W.-Y."/>
            <person name="Lo W.-S."/>
            <person name="Lai Y.-C."/>
            <person name="Kuo C.-H."/>
        </authorList>
    </citation>
    <scope>NUCLEOTIDE SEQUENCE [LARGE SCALE GENOMIC DNA]</scope>
    <source>
        <strain evidence="3 4">TABS-2</strain>
    </source>
</reference>
<dbReference type="PANTHER" id="PTHR10291">
    <property type="entry name" value="DEHYDRODOLICHYL DIPHOSPHATE SYNTHASE FAMILY MEMBER"/>
    <property type="match status" value="1"/>
</dbReference>
<feature type="binding site" evidence="2">
    <location>
        <position position="81"/>
    </location>
    <ligand>
        <name>substrate</name>
    </ligand>
</feature>
<dbReference type="HAMAP" id="MF_01139">
    <property type="entry name" value="ISPT"/>
    <property type="match status" value="1"/>
</dbReference>
<feature type="binding site" evidence="2">
    <location>
        <begin position="31"/>
        <end position="34"/>
    </location>
    <ligand>
        <name>substrate</name>
    </ligand>
</feature>
<comment type="subunit">
    <text evidence="2">Homodimer.</text>
</comment>
<dbReference type="PATRIC" id="fig|216938.3.peg.697"/>
<evidence type="ECO:0000313" key="4">
    <source>
        <dbReference type="Proteomes" id="UP000094378"/>
    </source>
</evidence>
<accession>A0A1B3SL29</accession>
<comment type="similarity">
    <text evidence="2">Belongs to the UPP synthase family.</text>
</comment>
<dbReference type="PROSITE" id="PS01066">
    <property type="entry name" value="UPP_SYNTHASE"/>
    <property type="match status" value="1"/>
</dbReference>
<feature type="active site" evidence="2">
    <location>
        <position position="30"/>
    </location>
</feature>
<feature type="binding site" evidence="2">
    <location>
        <position position="47"/>
    </location>
    <ligand>
        <name>substrate</name>
    </ligand>
</feature>
<dbReference type="NCBIfam" id="TIGR00055">
    <property type="entry name" value="uppS"/>
    <property type="match status" value="1"/>
</dbReference>
<feature type="binding site" evidence="2">
    <location>
        <begin position="75"/>
        <end position="77"/>
    </location>
    <ligand>
        <name>substrate</name>
    </ligand>
</feature>
<feature type="binding site" evidence="2">
    <location>
        <position position="79"/>
    </location>
    <ligand>
        <name>substrate</name>
    </ligand>
</feature>
<dbReference type="GO" id="GO:0045547">
    <property type="term" value="F:ditrans,polycis-polyprenyl diphosphate synthase [(2E,6E)-farnesyl diphosphate specific] activity"/>
    <property type="evidence" value="ECO:0007669"/>
    <property type="project" value="TreeGrafter"/>
</dbReference>
<comment type="function">
    <text evidence="2">Catalyzes the condensation of isopentenyl diphosphate (IPP) with allylic pyrophosphates generating different type of terpenoids.</text>
</comment>
<dbReference type="STRING" id="216938.SHELI_v1c06840"/>
<dbReference type="Pfam" id="PF01255">
    <property type="entry name" value="Prenyltransf"/>
    <property type="match status" value="1"/>
</dbReference>
<feature type="binding site" evidence="2">
    <location>
        <position position="43"/>
    </location>
    <ligand>
        <name>substrate</name>
    </ligand>
</feature>
<feature type="active site" description="Proton acceptor" evidence="2">
    <location>
        <position position="78"/>
    </location>
</feature>
<dbReference type="FunFam" id="3.40.1180.10:FF:000001">
    <property type="entry name" value="(2E,6E)-farnesyl-diphosphate-specific ditrans,polycis-undecaprenyl-diphosphate synthase"/>
    <property type="match status" value="1"/>
</dbReference>
<keyword evidence="1 2" id="KW-0808">Transferase</keyword>
<dbReference type="KEGG" id="shj:SHELI_v1c06840"/>
<dbReference type="SUPFAM" id="SSF64005">
    <property type="entry name" value="Undecaprenyl diphosphate synthase"/>
    <property type="match status" value="1"/>
</dbReference>
<feature type="binding site" evidence="2">
    <location>
        <begin position="205"/>
        <end position="207"/>
    </location>
    <ligand>
        <name>substrate</name>
    </ligand>
</feature>
<feature type="binding site" evidence="2">
    <location>
        <position position="199"/>
    </location>
    <ligand>
        <name>substrate</name>
    </ligand>
</feature>
<keyword evidence="4" id="KW-1185">Reference proteome</keyword>
<evidence type="ECO:0000256" key="1">
    <source>
        <dbReference type="ARBA" id="ARBA00022679"/>
    </source>
</evidence>
<feature type="binding site" evidence="2">
    <location>
        <position position="35"/>
    </location>
    <ligand>
        <name>substrate</name>
    </ligand>
</feature>
<protein>
    <recommendedName>
        <fullName evidence="2">Isoprenyl transferase</fullName>
        <ecNumber evidence="2">2.5.1.-</ecNumber>
    </recommendedName>
</protein>